<sequence>MHTASSITSTSLHPPSSDKPSRKSAGRLKKRNRWYKFEKGEREKFLEEFASALASRAGVEEAVIRRLFDTRFDGHNTAVHTGLSPNIAEQRLAILDALSFQEKDDQFFIALWRLTCKIDAFNDMPYIWRNATNEAVAQRLTIPFHPIAIAHIIPGQSTDGK</sequence>
<gene>
    <name evidence="2" type="ORF">BJ508DRAFT_320212</name>
</gene>
<name>A0A3N4IRQ5_ASCIM</name>
<evidence type="ECO:0000313" key="3">
    <source>
        <dbReference type="Proteomes" id="UP000275078"/>
    </source>
</evidence>
<dbReference type="AlphaFoldDB" id="A0A3N4IRQ5"/>
<feature type="region of interest" description="Disordered" evidence="1">
    <location>
        <begin position="1"/>
        <end position="29"/>
    </location>
</feature>
<accession>A0A3N4IRQ5</accession>
<evidence type="ECO:0000256" key="1">
    <source>
        <dbReference type="SAM" id="MobiDB-lite"/>
    </source>
</evidence>
<reference evidence="2 3" key="1">
    <citation type="journal article" date="2018" name="Nat. Ecol. Evol.">
        <title>Pezizomycetes genomes reveal the molecular basis of ectomycorrhizal truffle lifestyle.</title>
        <authorList>
            <person name="Murat C."/>
            <person name="Payen T."/>
            <person name="Noel B."/>
            <person name="Kuo A."/>
            <person name="Morin E."/>
            <person name="Chen J."/>
            <person name="Kohler A."/>
            <person name="Krizsan K."/>
            <person name="Balestrini R."/>
            <person name="Da Silva C."/>
            <person name="Montanini B."/>
            <person name="Hainaut M."/>
            <person name="Levati E."/>
            <person name="Barry K.W."/>
            <person name="Belfiori B."/>
            <person name="Cichocki N."/>
            <person name="Clum A."/>
            <person name="Dockter R.B."/>
            <person name="Fauchery L."/>
            <person name="Guy J."/>
            <person name="Iotti M."/>
            <person name="Le Tacon F."/>
            <person name="Lindquist E.A."/>
            <person name="Lipzen A."/>
            <person name="Malagnac F."/>
            <person name="Mello A."/>
            <person name="Molinier V."/>
            <person name="Miyauchi S."/>
            <person name="Poulain J."/>
            <person name="Riccioni C."/>
            <person name="Rubini A."/>
            <person name="Sitrit Y."/>
            <person name="Splivallo R."/>
            <person name="Traeger S."/>
            <person name="Wang M."/>
            <person name="Zifcakova L."/>
            <person name="Wipf D."/>
            <person name="Zambonelli A."/>
            <person name="Paolocci F."/>
            <person name="Nowrousian M."/>
            <person name="Ottonello S."/>
            <person name="Baldrian P."/>
            <person name="Spatafora J.W."/>
            <person name="Henrissat B."/>
            <person name="Nagy L.G."/>
            <person name="Aury J.M."/>
            <person name="Wincker P."/>
            <person name="Grigoriev I.V."/>
            <person name="Bonfante P."/>
            <person name="Martin F.M."/>
        </authorList>
    </citation>
    <scope>NUCLEOTIDE SEQUENCE [LARGE SCALE GENOMIC DNA]</scope>
    <source>
        <strain evidence="2 3">RN42</strain>
    </source>
</reference>
<evidence type="ECO:0000313" key="2">
    <source>
        <dbReference type="EMBL" id="RPA88107.1"/>
    </source>
</evidence>
<proteinExistence type="predicted"/>
<feature type="compositionally biased region" description="Polar residues" evidence="1">
    <location>
        <begin position="1"/>
        <end position="14"/>
    </location>
</feature>
<organism evidence="2 3">
    <name type="scientific">Ascobolus immersus RN42</name>
    <dbReference type="NCBI Taxonomy" id="1160509"/>
    <lineage>
        <taxon>Eukaryota</taxon>
        <taxon>Fungi</taxon>
        <taxon>Dikarya</taxon>
        <taxon>Ascomycota</taxon>
        <taxon>Pezizomycotina</taxon>
        <taxon>Pezizomycetes</taxon>
        <taxon>Pezizales</taxon>
        <taxon>Ascobolaceae</taxon>
        <taxon>Ascobolus</taxon>
    </lineage>
</organism>
<dbReference type="Proteomes" id="UP000275078">
    <property type="component" value="Unassembled WGS sequence"/>
</dbReference>
<keyword evidence="3" id="KW-1185">Reference proteome</keyword>
<protein>
    <submittedName>
        <fullName evidence="2">Uncharacterized protein</fullName>
    </submittedName>
</protein>
<dbReference type="EMBL" id="ML119645">
    <property type="protein sequence ID" value="RPA88107.1"/>
    <property type="molecule type" value="Genomic_DNA"/>
</dbReference>